<gene>
    <name evidence="12" type="ORF">METZ01_LOCUS26719</name>
</gene>
<evidence type="ECO:0000256" key="9">
    <source>
        <dbReference type="ARBA" id="ARBA00023285"/>
    </source>
</evidence>
<dbReference type="InterPro" id="IPR030963">
    <property type="entry name" value="DHQ_synth_fam"/>
</dbReference>
<sequence length="353" mass="37051">VLVGRGLLGSLAVLLKEHAPAHRYALVSDSNVALLYGESTILQLKDAGLNAELFTFQAGEQNKNRAVWSDLTDRLLHAGFGRDSCLIAMGGGVTGDLGGFVAATYMRGIPVVQVPTSLVAMIDASIGGKTGVDVEVGKNLVGAFHAPNLVVADPNVVATLPRGERAQGMIEAVKHGAILDDAYFDELDREMPALLDGDAASLERAVARSVELKSAVVSEDEREAGRREILNFGHTLGHAIEAACSFLLPHGTAVACGMILEARLGVSLGVTDPAVVERLAEVLGRVGLPTDVPDGATPEDIMTYLSSDKKVRSGLIRFVFLSKIGAVHVADGSWSQPVDEDAVFGLVKPEATA</sequence>
<comment type="cofactor">
    <cofactor evidence="2">
        <name>Co(2+)</name>
        <dbReference type="ChEBI" id="CHEBI:48828"/>
    </cofactor>
</comment>
<protein>
    <submittedName>
        <fullName evidence="12">Uncharacterized protein</fullName>
    </submittedName>
</protein>
<dbReference type="EMBL" id="UINC01001193">
    <property type="protein sequence ID" value="SUZ73865.1"/>
    <property type="molecule type" value="Genomic_DNA"/>
</dbReference>
<comment type="cofactor">
    <cofactor evidence="3">
        <name>Zn(2+)</name>
        <dbReference type="ChEBI" id="CHEBI:29105"/>
    </cofactor>
</comment>
<dbReference type="Pfam" id="PF24621">
    <property type="entry name" value="DHQS_C"/>
    <property type="match status" value="1"/>
</dbReference>
<keyword evidence="4" id="KW-0479">Metal-binding</keyword>
<dbReference type="Gene3D" id="1.20.1090.10">
    <property type="entry name" value="Dehydroquinate synthase-like - alpha domain"/>
    <property type="match status" value="1"/>
</dbReference>
<feature type="non-terminal residue" evidence="12">
    <location>
        <position position="1"/>
    </location>
</feature>
<dbReference type="PANTHER" id="PTHR43622:SF1">
    <property type="entry name" value="3-DEHYDROQUINATE SYNTHASE"/>
    <property type="match status" value="1"/>
</dbReference>
<dbReference type="NCBIfam" id="TIGR01357">
    <property type="entry name" value="aroB"/>
    <property type="match status" value="1"/>
</dbReference>
<accession>A0A381Q3E0</accession>
<comment type="cofactor">
    <cofactor evidence="1">
        <name>NAD(+)</name>
        <dbReference type="ChEBI" id="CHEBI:57540"/>
    </cofactor>
</comment>
<dbReference type="HAMAP" id="MF_00110">
    <property type="entry name" value="DHQ_synthase"/>
    <property type="match status" value="1"/>
</dbReference>
<dbReference type="InterPro" id="IPR050071">
    <property type="entry name" value="Dehydroquinate_synthase"/>
</dbReference>
<dbReference type="GO" id="GO:0009073">
    <property type="term" value="P:aromatic amino acid family biosynthetic process"/>
    <property type="evidence" value="ECO:0007669"/>
    <property type="project" value="InterPro"/>
</dbReference>
<evidence type="ECO:0000256" key="6">
    <source>
        <dbReference type="ARBA" id="ARBA00022833"/>
    </source>
</evidence>
<name>A0A381Q3E0_9ZZZZ</name>
<dbReference type="Gene3D" id="3.40.50.1970">
    <property type="match status" value="1"/>
</dbReference>
<dbReference type="AlphaFoldDB" id="A0A381Q3E0"/>
<dbReference type="PANTHER" id="PTHR43622">
    <property type="entry name" value="3-DEHYDROQUINATE SYNTHASE"/>
    <property type="match status" value="1"/>
</dbReference>
<evidence type="ECO:0000256" key="3">
    <source>
        <dbReference type="ARBA" id="ARBA00001947"/>
    </source>
</evidence>
<keyword evidence="7" id="KW-0520">NAD</keyword>
<evidence type="ECO:0000259" key="11">
    <source>
        <dbReference type="Pfam" id="PF24621"/>
    </source>
</evidence>
<evidence type="ECO:0000256" key="2">
    <source>
        <dbReference type="ARBA" id="ARBA00001941"/>
    </source>
</evidence>
<reference evidence="12" key="1">
    <citation type="submission" date="2018-05" db="EMBL/GenBank/DDBJ databases">
        <authorList>
            <person name="Lanie J.A."/>
            <person name="Ng W.-L."/>
            <person name="Kazmierczak K.M."/>
            <person name="Andrzejewski T.M."/>
            <person name="Davidsen T.M."/>
            <person name="Wayne K.J."/>
            <person name="Tettelin H."/>
            <person name="Glass J.I."/>
            <person name="Rusch D."/>
            <person name="Podicherti R."/>
            <person name="Tsui H.-C.T."/>
            <person name="Winkler M.E."/>
        </authorList>
    </citation>
    <scope>NUCLEOTIDE SEQUENCE</scope>
</reference>
<evidence type="ECO:0000256" key="8">
    <source>
        <dbReference type="ARBA" id="ARBA00023239"/>
    </source>
</evidence>
<keyword evidence="5" id="KW-0547">Nucleotide-binding</keyword>
<dbReference type="GO" id="GO:0003856">
    <property type="term" value="F:3-dehydroquinate synthase activity"/>
    <property type="evidence" value="ECO:0007669"/>
    <property type="project" value="InterPro"/>
</dbReference>
<dbReference type="GO" id="GO:0005737">
    <property type="term" value="C:cytoplasm"/>
    <property type="evidence" value="ECO:0007669"/>
    <property type="project" value="InterPro"/>
</dbReference>
<dbReference type="PIRSF" id="PIRSF001455">
    <property type="entry name" value="DHQ_synth"/>
    <property type="match status" value="1"/>
</dbReference>
<evidence type="ECO:0000256" key="5">
    <source>
        <dbReference type="ARBA" id="ARBA00022741"/>
    </source>
</evidence>
<evidence type="ECO:0000256" key="4">
    <source>
        <dbReference type="ARBA" id="ARBA00022723"/>
    </source>
</evidence>
<dbReference type="InterPro" id="IPR030960">
    <property type="entry name" value="DHQS/DOIS_N"/>
</dbReference>
<dbReference type="InterPro" id="IPR056179">
    <property type="entry name" value="DHQS_C"/>
</dbReference>
<evidence type="ECO:0000259" key="10">
    <source>
        <dbReference type="Pfam" id="PF01761"/>
    </source>
</evidence>
<dbReference type="Pfam" id="PF01761">
    <property type="entry name" value="DHQ_synthase"/>
    <property type="match status" value="1"/>
</dbReference>
<dbReference type="CDD" id="cd08195">
    <property type="entry name" value="DHQS"/>
    <property type="match status" value="1"/>
</dbReference>
<evidence type="ECO:0000313" key="12">
    <source>
        <dbReference type="EMBL" id="SUZ73865.1"/>
    </source>
</evidence>
<dbReference type="GO" id="GO:0046872">
    <property type="term" value="F:metal ion binding"/>
    <property type="evidence" value="ECO:0007669"/>
    <property type="project" value="UniProtKB-KW"/>
</dbReference>
<dbReference type="FunFam" id="3.40.50.1970:FF:000007">
    <property type="entry name" value="Pentafunctional AROM polypeptide"/>
    <property type="match status" value="1"/>
</dbReference>
<keyword evidence="9" id="KW-0170">Cobalt</keyword>
<evidence type="ECO:0000256" key="1">
    <source>
        <dbReference type="ARBA" id="ARBA00001911"/>
    </source>
</evidence>
<evidence type="ECO:0000256" key="7">
    <source>
        <dbReference type="ARBA" id="ARBA00023027"/>
    </source>
</evidence>
<organism evidence="12">
    <name type="scientific">marine metagenome</name>
    <dbReference type="NCBI Taxonomy" id="408172"/>
    <lineage>
        <taxon>unclassified sequences</taxon>
        <taxon>metagenomes</taxon>
        <taxon>ecological metagenomes</taxon>
    </lineage>
</organism>
<keyword evidence="8" id="KW-0456">Lyase</keyword>
<dbReference type="InterPro" id="IPR016037">
    <property type="entry name" value="DHQ_synth_AroB"/>
</dbReference>
<feature type="domain" description="3-dehydroquinate synthase N-terminal" evidence="10">
    <location>
        <begin position="55"/>
        <end position="164"/>
    </location>
</feature>
<proteinExistence type="inferred from homology"/>
<feature type="domain" description="3-dehydroquinate synthase C-terminal" evidence="11">
    <location>
        <begin position="168"/>
        <end position="311"/>
    </location>
</feature>
<keyword evidence="6" id="KW-0862">Zinc</keyword>
<dbReference type="GO" id="GO:0000166">
    <property type="term" value="F:nucleotide binding"/>
    <property type="evidence" value="ECO:0007669"/>
    <property type="project" value="UniProtKB-KW"/>
</dbReference>
<dbReference type="SUPFAM" id="SSF56796">
    <property type="entry name" value="Dehydroquinate synthase-like"/>
    <property type="match status" value="1"/>
</dbReference>